<feature type="region of interest" description="Disordered" evidence="1">
    <location>
        <begin position="487"/>
        <end position="549"/>
    </location>
</feature>
<protein>
    <submittedName>
        <fullName evidence="2">Uncharacterized protein</fullName>
    </submittedName>
</protein>
<proteinExistence type="predicted"/>
<dbReference type="InParanoid" id="A0A1Y2M4J5"/>
<dbReference type="Gene3D" id="1.20.5.340">
    <property type="match status" value="1"/>
</dbReference>
<sequence>MTQGFPVLAYPSCDNATPVSLFLVLACNESSAQFTLCLLYSLHQGNENQNIILQYDASNIVPGAVSLGPATIPLPQLRLDTLARGGNPQIRTLTLRLQKLCPVWCPPFFVPAREVLDQHMIQLVKTLELRIVFDFNWLHRQHHALFHQLIEQPETLSGFPVDRRYRRLRYEQIGWAKLSEGTSHAQESVSSGIEDGDLPPGYAEASGKRSRRVSTSPTPISPPRKRILLSPYEDALNSPTEKASTATPSPQRLAPATPSPGFPRLADISPIPPNLVSASTRHEAVSSSTKPATPTTAPSDLGHTISQTVSTLLPDILSLLLPSLLPRLLAQSPTPSSQSSLASEISHAPSPRRLSALGISLTDRIVAKMERETDILYKHTLSHANFLRAAADDKFVDMLEEERLALERAAESKYNDFEERVEGVVDKVVGRVEDEAGVIEDRVIERLEGRAENVGRDVEELKKEKALLEKEKETLRRDVEALRADKEELRRDKSELRHDKEELRREIGSLRSERDRLTRGQVQPEYAHTQPSPRDSSTEVESREGSVLA</sequence>
<organism evidence="2 3">
    <name type="scientific">Epicoccum nigrum</name>
    <name type="common">Soil fungus</name>
    <name type="synonym">Epicoccum purpurascens</name>
    <dbReference type="NCBI Taxonomy" id="105696"/>
    <lineage>
        <taxon>Eukaryota</taxon>
        <taxon>Fungi</taxon>
        <taxon>Dikarya</taxon>
        <taxon>Ascomycota</taxon>
        <taxon>Pezizomycotina</taxon>
        <taxon>Dothideomycetes</taxon>
        <taxon>Pleosporomycetidae</taxon>
        <taxon>Pleosporales</taxon>
        <taxon>Pleosporineae</taxon>
        <taxon>Didymellaceae</taxon>
        <taxon>Epicoccum</taxon>
    </lineage>
</organism>
<dbReference type="Proteomes" id="UP000193240">
    <property type="component" value="Unassembled WGS sequence"/>
</dbReference>
<feature type="compositionally biased region" description="Basic and acidic residues" evidence="1">
    <location>
        <begin position="536"/>
        <end position="549"/>
    </location>
</feature>
<feature type="compositionally biased region" description="Basic and acidic residues" evidence="1">
    <location>
        <begin position="487"/>
        <end position="518"/>
    </location>
</feature>
<gene>
    <name evidence="2" type="ORF">B5807_04582</name>
</gene>
<dbReference type="AlphaFoldDB" id="A0A1Y2M4J5"/>
<reference evidence="2 3" key="1">
    <citation type="journal article" date="2017" name="Genome Announc.">
        <title>Genome sequence of the saprophytic ascomycete Epicoccum nigrum ICMP 19927 strain isolated from New Zealand.</title>
        <authorList>
            <person name="Fokin M."/>
            <person name="Fleetwood D."/>
            <person name="Weir B.S."/>
            <person name="Villas-Boas S.G."/>
        </authorList>
    </citation>
    <scope>NUCLEOTIDE SEQUENCE [LARGE SCALE GENOMIC DNA]</scope>
    <source>
        <strain evidence="2 3">ICMP 19927</strain>
    </source>
</reference>
<name>A0A1Y2M4J5_EPING</name>
<dbReference type="EMBL" id="KZ107841">
    <property type="protein sequence ID" value="OSS51036.1"/>
    <property type="molecule type" value="Genomic_DNA"/>
</dbReference>
<evidence type="ECO:0000313" key="3">
    <source>
        <dbReference type="Proteomes" id="UP000193240"/>
    </source>
</evidence>
<keyword evidence="3" id="KW-1185">Reference proteome</keyword>
<evidence type="ECO:0000256" key="1">
    <source>
        <dbReference type="SAM" id="MobiDB-lite"/>
    </source>
</evidence>
<feature type="region of interest" description="Disordered" evidence="1">
    <location>
        <begin position="184"/>
        <end position="302"/>
    </location>
</feature>
<evidence type="ECO:0000313" key="2">
    <source>
        <dbReference type="EMBL" id="OSS51036.1"/>
    </source>
</evidence>
<feature type="compositionally biased region" description="Low complexity" evidence="1">
    <location>
        <begin position="285"/>
        <end position="299"/>
    </location>
</feature>
<accession>A0A1Y2M4J5</accession>
<feature type="compositionally biased region" description="Polar residues" evidence="1">
    <location>
        <begin position="237"/>
        <end position="250"/>
    </location>
</feature>